<dbReference type="AlphaFoldDB" id="A0AAU9TGT0"/>
<dbReference type="Pfam" id="PF15862">
    <property type="entry name" value="Coilin_N"/>
    <property type="match status" value="1"/>
</dbReference>
<protein>
    <recommendedName>
        <fullName evidence="2">Coilin N-terminal domain-containing protein</fullName>
    </recommendedName>
</protein>
<feature type="region of interest" description="Disordered" evidence="1">
    <location>
        <begin position="177"/>
        <end position="197"/>
    </location>
</feature>
<evidence type="ECO:0000256" key="1">
    <source>
        <dbReference type="SAM" id="MobiDB-lite"/>
    </source>
</evidence>
<organism evidence="3 4">
    <name type="scientific">Euphydryas editha</name>
    <name type="common">Edith's checkerspot</name>
    <dbReference type="NCBI Taxonomy" id="104508"/>
    <lineage>
        <taxon>Eukaryota</taxon>
        <taxon>Metazoa</taxon>
        <taxon>Ecdysozoa</taxon>
        <taxon>Arthropoda</taxon>
        <taxon>Hexapoda</taxon>
        <taxon>Insecta</taxon>
        <taxon>Pterygota</taxon>
        <taxon>Neoptera</taxon>
        <taxon>Endopterygota</taxon>
        <taxon>Lepidoptera</taxon>
        <taxon>Glossata</taxon>
        <taxon>Ditrysia</taxon>
        <taxon>Papilionoidea</taxon>
        <taxon>Nymphalidae</taxon>
        <taxon>Nymphalinae</taxon>
        <taxon>Euphydryas</taxon>
    </lineage>
</organism>
<feature type="compositionally biased region" description="Polar residues" evidence="1">
    <location>
        <begin position="296"/>
        <end position="308"/>
    </location>
</feature>
<feature type="domain" description="Coilin N-terminal" evidence="2">
    <location>
        <begin position="30"/>
        <end position="123"/>
    </location>
</feature>
<feature type="compositionally biased region" description="Basic and acidic residues" evidence="1">
    <location>
        <begin position="267"/>
        <end position="285"/>
    </location>
</feature>
<accession>A0AAU9TGT0</accession>
<evidence type="ECO:0000259" key="2">
    <source>
        <dbReference type="Pfam" id="PF15862"/>
    </source>
</evidence>
<sequence>MFQNSLSSEESELSESLTNCKTAIRVSVCLKRYFEDVRSLCYIQVVKNRRVRWLEKRIQKIFSLPGNFCLCSNGHFLPSSEPLALLRPEDAIEVVPLHEVHERSSILNVNNVQGKHIQSDERVSGSLKMLSHGSNSANVAILQERTSNDADKSMVSIYAEEEWGPSKIISSSDINGARTSYEAPHPSNSSPRIDNGSFTSPCNKNACDETTDDSYTLQQLKRRALDLLDAQLDAGDTVDSAAGGPPPRRARRRVRRRVRRRTPGPEPRPEPGPEPGPEKDSERGLEPGPEPEPCSSIYTGSHSESEPTSVAPEVARNESARARPPRVVCSLQADD</sequence>
<reference evidence="3" key="1">
    <citation type="submission" date="2022-03" db="EMBL/GenBank/DDBJ databases">
        <authorList>
            <person name="Tunstrom K."/>
        </authorList>
    </citation>
    <scope>NUCLEOTIDE SEQUENCE</scope>
</reference>
<name>A0AAU9TGT0_EUPED</name>
<proteinExistence type="predicted"/>
<feature type="region of interest" description="Disordered" evidence="1">
    <location>
        <begin position="236"/>
        <end position="335"/>
    </location>
</feature>
<evidence type="ECO:0000313" key="4">
    <source>
        <dbReference type="Proteomes" id="UP001153954"/>
    </source>
</evidence>
<gene>
    <name evidence="3" type="ORF">EEDITHA_LOCUS2394</name>
</gene>
<dbReference type="InterPro" id="IPR031722">
    <property type="entry name" value="Coilin_N"/>
</dbReference>
<comment type="caution">
    <text evidence="3">The sequence shown here is derived from an EMBL/GenBank/DDBJ whole genome shotgun (WGS) entry which is preliminary data.</text>
</comment>
<feature type="compositionally biased region" description="Polar residues" evidence="1">
    <location>
        <begin position="186"/>
        <end position="197"/>
    </location>
</feature>
<evidence type="ECO:0000313" key="3">
    <source>
        <dbReference type="EMBL" id="CAH2085964.1"/>
    </source>
</evidence>
<dbReference type="Proteomes" id="UP001153954">
    <property type="component" value="Unassembled WGS sequence"/>
</dbReference>
<dbReference type="EMBL" id="CAKOGL010000005">
    <property type="protein sequence ID" value="CAH2085964.1"/>
    <property type="molecule type" value="Genomic_DNA"/>
</dbReference>
<feature type="compositionally biased region" description="Basic residues" evidence="1">
    <location>
        <begin position="248"/>
        <end position="262"/>
    </location>
</feature>
<keyword evidence="4" id="KW-1185">Reference proteome</keyword>